<protein>
    <submittedName>
        <fullName evidence="2">AAA domain-containing protein</fullName>
    </submittedName>
</protein>
<reference evidence="3 4" key="1">
    <citation type="journal article" date="2014" name="Genome Announc.">
        <title>Draft genome sequences of eight enterohepatic helicobacter species isolated from both laboratory and wild rodents.</title>
        <authorList>
            <person name="Sheh A."/>
            <person name="Shen Z."/>
            <person name="Fox J.G."/>
        </authorList>
    </citation>
    <scope>NUCLEOTIDE SEQUENCE [LARGE SCALE GENOMIC DNA]</scope>
    <source>
        <strain evidence="3 4">MIT 97-6194</strain>
    </source>
</reference>
<dbReference type="GO" id="GO:0016887">
    <property type="term" value="F:ATP hydrolysis activity"/>
    <property type="evidence" value="ECO:0007669"/>
    <property type="project" value="InterPro"/>
</dbReference>
<comment type="caution">
    <text evidence="3">The sequence shown here is derived from an EMBL/GenBank/DDBJ whole genome shotgun (WGS) entry which is preliminary data.</text>
</comment>
<reference evidence="2 5" key="4">
    <citation type="submission" date="2019-12" db="EMBL/GenBank/DDBJ databases">
        <title>Multi-Generational Helicobacter saguini Isolates.</title>
        <authorList>
            <person name="Mannion A."/>
            <person name="Shen Z."/>
            <person name="Fox J.G."/>
        </authorList>
    </citation>
    <scope>NUCLEOTIDE SEQUENCE [LARGE SCALE GENOMIC DNA]</scope>
    <source>
        <strain evidence="2">16-048</strain>
        <strain evidence="5">16-048 (F4)</strain>
    </source>
</reference>
<dbReference type="PANTHER" id="PTHR37291">
    <property type="entry name" value="5-METHYLCYTOSINE-SPECIFIC RESTRICTION ENZYME B"/>
    <property type="match status" value="1"/>
</dbReference>
<reference evidence="3" key="3">
    <citation type="submission" date="2018-04" db="EMBL/GenBank/DDBJ databases">
        <authorList>
            <person name="Sheh A."/>
            <person name="Shen Z."/>
            <person name="Mannion A.J."/>
            <person name="Fox J.G."/>
        </authorList>
    </citation>
    <scope>NUCLEOTIDE SEQUENCE</scope>
    <source>
        <strain evidence="3">MIT 97-6194</strain>
    </source>
</reference>
<gene>
    <name evidence="2" type="ORF">DCO61_09730</name>
    <name evidence="3" type="ORF">LS64_002390</name>
</gene>
<dbReference type="AlphaFoldDB" id="A0A347W0X2"/>
<keyword evidence="4" id="KW-1185">Reference proteome</keyword>
<name>A0A347W0X2_9HELI</name>
<dbReference type="InterPro" id="IPR052934">
    <property type="entry name" value="Methyl-DNA_Rec/Restrict_Enz"/>
</dbReference>
<proteinExistence type="predicted"/>
<dbReference type="Gene3D" id="3.40.50.300">
    <property type="entry name" value="P-loop containing nucleotide triphosphate hydrolases"/>
    <property type="match status" value="1"/>
</dbReference>
<dbReference type="PANTHER" id="PTHR37291:SF1">
    <property type="entry name" value="TYPE IV METHYL-DIRECTED RESTRICTION ENZYME ECOKMCRB SUBUNIT"/>
    <property type="match status" value="1"/>
</dbReference>
<dbReference type="InterPro" id="IPR011704">
    <property type="entry name" value="ATPase_dyneun-rel_AAA"/>
</dbReference>
<dbReference type="Proteomes" id="UP000477070">
    <property type="component" value="Unassembled WGS sequence"/>
</dbReference>
<evidence type="ECO:0000313" key="4">
    <source>
        <dbReference type="Proteomes" id="UP000029714"/>
    </source>
</evidence>
<organism evidence="3 4">
    <name type="scientific">Helicobacter saguini</name>
    <dbReference type="NCBI Taxonomy" id="1548018"/>
    <lineage>
        <taxon>Bacteria</taxon>
        <taxon>Pseudomonadati</taxon>
        <taxon>Campylobacterota</taxon>
        <taxon>Epsilonproteobacteria</taxon>
        <taxon>Campylobacterales</taxon>
        <taxon>Helicobacteraceae</taxon>
        <taxon>Helicobacter</taxon>
    </lineage>
</organism>
<dbReference type="GO" id="GO:0005524">
    <property type="term" value="F:ATP binding"/>
    <property type="evidence" value="ECO:0007669"/>
    <property type="project" value="InterPro"/>
</dbReference>
<sequence>MECIDNNYVWAYKDYGAQALEKQSKIGDYIVIPTANYGRSRTIRAFGILGDFIETKGIQSYRKVKWLWVDKSGGGLMLSDVNFGRPTFQRVYKNKDKILSAISNILNPNDNTDTNTDSIESKPTLKPYILIIDEINRGNISKILGELITLIEESKRIGNEEELRVSLPYSGREFDNGKGFGVPRNLYIIGTMNTADRSIALIDTALRRRFSFVEMMPDSTLLKNIWLVKHDDKNQADENYIDINDNEEAEILSKILESINNRIEFLLDREHTIGHSFFYERAIFYTDDELGEWYELSLDSLKFIFKNKIIPLLQEYFYEDYAKIDAVLNGNKMIESKSMSDLKVNLSDDFVDSEKRVYRITESSKWNIETFTDIYTKDSKKEDSKN</sequence>
<accession>A0A347W0X2</accession>
<dbReference type="REBASE" id="272453">
    <property type="entry name" value="Hsa1416McrBCP"/>
</dbReference>
<evidence type="ECO:0000259" key="1">
    <source>
        <dbReference type="Pfam" id="PF07728"/>
    </source>
</evidence>
<dbReference type="InterPro" id="IPR027417">
    <property type="entry name" value="P-loop_NTPase"/>
</dbReference>
<evidence type="ECO:0000313" key="5">
    <source>
        <dbReference type="Proteomes" id="UP000477070"/>
    </source>
</evidence>
<dbReference type="Proteomes" id="UP000029714">
    <property type="component" value="Unassembled WGS sequence"/>
</dbReference>
<evidence type="ECO:0000313" key="2">
    <source>
        <dbReference type="EMBL" id="MWV70272.1"/>
    </source>
</evidence>
<reference evidence="3 4" key="2">
    <citation type="journal article" date="2016" name="Infect. Immun.">
        <title>Helicobacter saguini, a Novel Helicobacter Isolated from Cotton-Top Tamarins with Ulcerative Colitis, Has Proinflammatory Properties and Induces Typhlocolitis and Dysplasia in Gnotobiotic IL-10-/- Mice.</title>
        <authorList>
            <person name="Shen Z."/>
            <person name="Mannion A."/>
            <person name="Whary M.T."/>
            <person name="Muthupalani S."/>
            <person name="Sheh A."/>
            <person name="Feng Y."/>
            <person name="Gong G."/>
            <person name="Vandamme P."/>
            <person name="Holcombe H.R."/>
            <person name="Paster B.J."/>
            <person name="Fox J.G."/>
        </authorList>
    </citation>
    <scope>NUCLEOTIDE SEQUENCE [LARGE SCALE GENOMIC DNA]</scope>
    <source>
        <strain evidence="3 4">MIT 97-6194</strain>
    </source>
</reference>
<evidence type="ECO:0000313" key="3">
    <source>
        <dbReference type="EMBL" id="TLD95348.1"/>
    </source>
</evidence>
<dbReference type="Pfam" id="PF07728">
    <property type="entry name" value="AAA_5"/>
    <property type="match status" value="1"/>
</dbReference>
<feature type="domain" description="ATPase dynein-related AAA" evidence="1">
    <location>
        <begin position="120"/>
        <end position="210"/>
    </location>
</feature>
<dbReference type="EMBL" id="QBIU01000002">
    <property type="protein sequence ID" value="MWV70272.1"/>
    <property type="molecule type" value="Genomic_DNA"/>
</dbReference>
<dbReference type="SUPFAM" id="SSF52540">
    <property type="entry name" value="P-loop containing nucleoside triphosphate hydrolases"/>
    <property type="match status" value="1"/>
</dbReference>
<dbReference type="EMBL" id="JRMP02000003">
    <property type="protein sequence ID" value="TLD95348.1"/>
    <property type="molecule type" value="Genomic_DNA"/>
</dbReference>
<dbReference type="OrthoDB" id="9781481at2"/>